<proteinExistence type="inferred from homology"/>
<comment type="caution">
    <text evidence="7">The sequence shown here is derived from an EMBL/GenBank/DDBJ whole genome shotgun (WGS) entry which is preliminary data.</text>
</comment>
<keyword evidence="8" id="KW-1185">Reference proteome</keyword>
<evidence type="ECO:0000256" key="2">
    <source>
        <dbReference type="ARBA" id="ARBA00012224"/>
    </source>
</evidence>
<dbReference type="SUPFAM" id="SSF53383">
    <property type="entry name" value="PLP-dependent transferases"/>
    <property type="match status" value="1"/>
</dbReference>
<evidence type="ECO:0000256" key="1">
    <source>
        <dbReference type="ARBA" id="ARBA00001933"/>
    </source>
</evidence>
<dbReference type="AlphaFoldDB" id="A0A7Y0HZ26"/>
<dbReference type="Proteomes" id="UP000588277">
    <property type="component" value="Unassembled WGS sequence"/>
</dbReference>
<comment type="cofactor">
    <cofactor evidence="1">
        <name>pyridoxal 5'-phosphate</name>
        <dbReference type="ChEBI" id="CHEBI:597326"/>
    </cofactor>
</comment>
<evidence type="ECO:0000313" key="8">
    <source>
        <dbReference type="Proteomes" id="UP000588277"/>
    </source>
</evidence>
<dbReference type="InterPro" id="IPR015422">
    <property type="entry name" value="PyrdxlP-dep_Trfase_small"/>
</dbReference>
<dbReference type="CDD" id="cd00609">
    <property type="entry name" value="AAT_like"/>
    <property type="match status" value="1"/>
</dbReference>
<organism evidence="7 8">
    <name type="scientific">Bifidobacterium moraviense</name>
    <dbReference type="NCBI Taxonomy" id="2675323"/>
    <lineage>
        <taxon>Bacteria</taxon>
        <taxon>Bacillati</taxon>
        <taxon>Actinomycetota</taxon>
        <taxon>Actinomycetes</taxon>
        <taxon>Bifidobacteriales</taxon>
        <taxon>Bifidobacteriaceae</taxon>
        <taxon>Bifidobacterium</taxon>
    </lineage>
</organism>
<accession>A0A7Y0HZ26</accession>
<comment type="similarity">
    <text evidence="5">Belongs to the class-II pyridoxal-phosphate-dependent aminotransferase family. MalY/PatB cystathionine beta-lyase subfamily.</text>
</comment>
<evidence type="ECO:0000259" key="6">
    <source>
        <dbReference type="Pfam" id="PF00155"/>
    </source>
</evidence>
<dbReference type="InterPro" id="IPR004839">
    <property type="entry name" value="Aminotransferase_I/II_large"/>
</dbReference>
<sequence>MIPTLSHEFDSGAAAASAAVAAAAPGHGVGVRPASGFDADAIDRMGIADLEAVGSDKWTRYPGCIGAFIAEMDFGLAPAIQQAIRDAADRCALGYIPEPWKRRVARACAAWQRDRYGWDVDPSRIRVAPDILEILEVFLREVVGAGHAIVVPTPAYMPFLSVPRLYGVNVIEVPMLRVDGDVHAGTHAPGGESGWAFDFDAIERAFAEPSTRGFMLCNPHNPIGKVLTADEMRRISELAARHGVRVFSDEIHAPFVYEGHRHVPFATISELAARQSWTATSASKSFNIPGTKCAQVILTNDDDLDLWMRRAEWSEHQTATIGAIATTAAYEQGGAWYEDMLGYVRRNERLLDEWMRGLLHKVGYVPPQGTYIAWLDFTPLGLDDPAGYFYKKAHVALTDGRECGRAGAGCVRMNFAMPTPLLAECLTRMADALAADGLI</sequence>
<dbReference type="InterPro" id="IPR015421">
    <property type="entry name" value="PyrdxlP-dep_Trfase_major"/>
</dbReference>
<dbReference type="GO" id="GO:0008483">
    <property type="term" value="F:transaminase activity"/>
    <property type="evidence" value="ECO:0007669"/>
    <property type="project" value="UniProtKB-KW"/>
</dbReference>
<name>A0A7Y0HZ26_9BIFI</name>
<dbReference type="GO" id="GO:0030170">
    <property type="term" value="F:pyridoxal phosphate binding"/>
    <property type="evidence" value="ECO:0007669"/>
    <property type="project" value="InterPro"/>
</dbReference>
<evidence type="ECO:0000256" key="3">
    <source>
        <dbReference type="ARBA" id="ARBA00022898"/>
    </source>
</evidence>
<keyword evidence="4" id="KW-0456">Lyase</keyword>
<dbReference type="GO" id="GO:0047804">
    <property type="term" value="F:cysteine-S-conjugate beta-lyase activity"/>
    <property type="evidence" value="ECO:0007669"/>
    <property type="project" value="UniProtKB-EC"/>
</dbReference>
<gene>
    <name evidence="7" type="ORF">G1C96_1579</name>
</gene>
<feature type="domain" description="Aminotransferase class I/classII large" evidence="6">
    <location>
        <begin position="72"/>
        <end position="426"/>
    </location>
</feature>
<keyword evidence="7" id="KW-0032">Aminotransferase</keyword>
<dbReference type="InterPro" id="IPR015424">
    <property type="entry name" value="PyrdxlP-dep_Trfase"/>
</dbReference>
<dbReference type="EC" id="4.4.1.13" evidence="2"/>
<dbReference type="InterPro" id="IPR051798">
    <property type="entry name" value="Class-II_PLP-Dep_Aminotrans"/>
</dbReference>
<evidence type="ECO:0000256" key="5">
    <source>
        <dbReference type="ARBA" id="ARBA00037974"/>
    </source>
</evidence>
<evidence type="ECO:0000313" key="7">
    <source>
        <dbReference type="EMBL" id="NMN00997.1"/>
    </source>
</evidence>
<dbReference type="PANTHER" id="PTHR43525:SF2">
    <property type="entry name" value="CYSTATHIONINE BETA-LYASE-RELATED"/>
    <property type="match status" value="1"/>
</dbReference>
<dbReference type="Gene3D" id="3.90.1150.10">
    <property type="entry name" value="Aspartate Aminotransferase, domain 1"/>
    <property type="match status" value="1"/>
</dbReference>
<protein>
    <recommendedName>
        <fullName evidence="2">cysteine-S-conjugate beta-lyase</fullName>
        <ecNumber evidence="2">4.4.1.13</ecNumber>
    </recommendedName>
</protein>
<reference evidence="7 8" key="1">
    <citation type="submission" date="2020-02" db="EMBL/GenBank/DDBJ databases">
        <title>Characterization of phylogenetic diversity of novel bifidobacterial species isolated in Czech ZOOs.</title>
        <authorList>
            <person name="Lugli G.A."/>
            <person name="Vera N.B."/>
            <person name="Ventura M."/>
        </authorList>
    </citation>
    <scope>NUCLEOTIDE SEQUENCE [LARGE SCALE GENOMIC DNA]</scope>
    <source>
        <strain evidence="7 8">DSM 109958</strain>
    </source>
</reference>
<dbReference type="Pfam" id="PF00155">
    <property type="entry name" value="Aminotran_1_2"/>
    <property type="match status" value="1"/>
</dbReference>
<keyword evidence="7" id="KW-0808">Transferase</keyword>
<keyword evidence="3" id="KW-0663">Pyridoxal phosphate</keyword>
<dbReference type="PANTHER" id="PTHR43525">
    <property type="entry name" value="PROTEIN MALY"/>
    <property type="match status" value="1"/>
</dbReference>
<dbReference type="Gene3D" id="3.40.640.10">
    <property type="entry name" value="Type I PLP-dependent aspartate aminotransferase-like (Major domain)"/>
    <property type="match status" value="1"/>
</dbReference>
<evidence type="ECO:0000256" key="4">
    <source>
        <dbReference type="ARBA" id="ARBA00023239"/>
    </source>
</evidence>
<dbReference type="EMBL" id="JAAIIH010000014">
    <property type="protein sequence ID" value="NMN00997.1"/>
    <property type="molecule type" value="Genomic_DNA"/>
</dbReference>